<evidence type="ECO:0000313" key="2">
    <source>
        <dbReference type="EMBL" id="CAL1166411.1"/>
    </source>
</evidence>
<reference evidence="1" key="1">
    <citation type="submission" date="2022-10" db="EMBL/GenBank/DDBJ databases">
        <authorList>
            <person name="Chen Y."/>
            <person name="Dougan E. K."/>
            <person name="Chan C."/>
            <person name="Rhodes N."/>
            <person name="Thang M."/>
        </authorList>
    </citation>
    <scope>NUCLEOTIDE SEQUENCE</scope>
</reference>
<accession>A0A9P1DP64</accession>
<evidence type="ECO:0000313" key="1">
    <source>
        <dbReference type="EMBL" id="CAI4013036.1"/>
    </source>
</evidence>
<evidence type="ECO:0000313" key="3">
    <source>
        <dbReference type="Proteomes" id="UP001152797"/>
    </source>
</evidence>
<comment type="caution">
    <text evidence="1">The sequence shown here is derived from an EMBL/GenBank/DDBJ whole genome shotgun (WGS) entry which is preliminary data.</text>
</comment>
<dbReference type="Proteomes" id="UP001152797">
    <property type="component" value="Unassembled WGS sequence"/>
</dbReference>
<reference evidence="2" key="2">
    <citation type="submission" date="2024-04" db="EMBL/GenBank/DDBJ databases">
        <authorList>
            <person name="Chen Y."/>
            <person name="Shah S."/>
            <person name="Dougan E. K."/>
            <person name="Thang M."/>
            <person name="Chan C."/>
        </authorList>
    </citation>
    <scope>NUCLEOTIDE SEQUENCE [LARGE SCALE GENOMIC DNA]</scope>
</reference>
<proteinExistence type="predicted"/>
<protein>
    <submittedName>
        <fullName evidence="1">Uncharacterized protein</fullName>
    </submittedName>
</protein>
<gene>
    <name evidence="1" type="ORF">C1SCF055_LOCUS38042</name>
</gene>
<dbReference type="EMBL" id="CAMXCT010005680">
    <property type="protein sequence ID" value="CAI4013036.1"/>
    <property type="molecule type" value="Genomic_DNA"/>
</dbReference>
<dbReference type="EMBL" id="CAMXCT020005680">
    <property type="protein sequence ID" value="CAL1166411.1"/>
    <property type="molecule type" value="Genomic_DNA"/>
</dbReference>
<dbReference type="EMBL" id="CAMXCT030005680">
    <property type="protein sequence ID" value="CAL4800348.1"/>
    <property type="molecule type" value="Genomic_DNA"/>
</dbReference>
<sequence length="194" mass="21810">MQWRNTKMPNSDPGARRMKVTWKRCSLCEALQISVSTRVQRRGDEVEKIADEVADVKVERVRTEKVEVATDLEAVKDPADPAASHARLLLNDGMKAVAEDSDAVSKQLQRRQEALLRSKRLKEMMCTSPATTMPSEEVDISNLAGQHLSSEDMYWQSLWKATKDLMHESSEEDRGDFDGLLPGVPGSVELRPML</sequence>
<organism evidence="1">
    <name type="scientific">Cladocopium goreaui</name>
    <dbReference type="NCBI Taxonomy" id="2562237"/>
    <lineage>
        <taxon>Eukaryota</taxon>
        <taxon>Sar</taxon>
        <taxon>Alveolata</taxon>
        <taxon>Dinophyceae</taxon>
        <taxon>Suessiales</taxon>
        <taxon>Symbiodiniaceae</taxon>
        <taxon>Cladocopium</taxon>
    </lineage>
</organism>
<name>A0A9P1DP64_9DINO</name>
<dbReference type="AlphaFoldDB" id="A0A9P1DP64"/>
<keyword evidence="3" id="KW-1185">Reference proteome</keyword>